<name>A0A6B2LA81_9EUKA</name>
<evidence type="ECO:0000256" key="1">
    <source>
        <dbReference type="SAM" id="MobiDB-lite"/>
    </source>
</evidence>
<accession>A0A6B2LA81</accession>
<reference evidence="2" key="1">
    <citation type="journal article" date="2020" name="J. Eukaryot. Microbiol.">
        <title>De novo Sequencing, Assembly and Annotation of the Transcriptome for the Free-Living Testate Amoeba Arcella intermedia.</title>
        <authorList>
            <person name="Ribeiro G.M."/>
            <person name="Porfirio-Sousa A.L."/>
            <person name="Maurer-Alcala X.X."/>
            <person name="Katz L.A."/>
            <person name="Lahr D.J.G."/>
        </authorList>
    </citation>
    <scope>NUCLEOTIDE SEQUENCE</scope>
</reference>
<feature type="compositionally biased region" description="Low complexity" evidence="1">
    <location>
        <begin position="9"/>
        <end position="26"/>
    </location>
</feature>
<feature type="compositionally biased region" description="Polar residues" evidence="1">
    <location>
        <begin position="244"/>
        <end position="254"/>
    </location>
</feature>
<feature type="compositionally biased region" description="Polar residues" evidence="1">
    <location>
        <begin position="126"/>
        <end position="151"/>
    </location>
</feature>
<feature type="compositionally biased region" description="Polar residues" evidence="1">
    <location>
        <begin position="174"/>
        <end position="197"/>
    </location>
</feature>
<feature type="compositionally biased region" description="Polar residues" evidence="1">
    <location>
        <begin position="110"/>
        <end position="119"/>
    </location>
</feature>
<feature type="compositionally biased region" description="Polar residues" evidence="1">
    <location>
        <begin position="44"/>
        <end position="66"/>
    </location>
</feature>
<feature type="compositionally biased region" description="Low complexity" evidence="1">
    <location>
        <begin position="67"/>
        <end position="81"/>
    </location>
</feature>
<feature type="region of interest" description="Disordered" evidence="1">
    <location>
        <begin position="1"/>
        <end position="298"/>
    </location>
</feature>
<protein>
    <submittedName>
        <fullName evidence="2">Uncharacterized protein</fullName>
    </submittedName>
</protein>
<dbReference type="EMBL" id="GIBP01004970">
    <property type="protein sequence ID" value="NDV33939.1"/>
    <property type="molecule type" value="Transcribed_RNA"/>
</dbReference>
<dbReference type="AlphaFoldDB" id="A0A6B2LA81"/>
<organism evidence="2">
    <name type="scientific">Arcella intermedia</name>
    <dbReference type="NCBI Taxonomy" id="1963864"/>
    <lineage>
        <taxon>Eukaryota</taxon>
        <taxon>Amoebozoa</taxon>
        <taxon>Tubulinea</taxon>
        <taxon>Elardia</taxon>
        <taxon>Arcellinida</taxon>
        <taxon>Sphaerothecina</taxon>
        <taxon>Arcellidae</taxon>
        <taxon>Arcella</taxon>
    </lineage>
</organism>
<feature type="compositionally biased region" description="Pro residues" evidence="1">
    <location>
        <begin position="82"/>
        <end position="96"/>
    </location>
</feature>
<proteinExistence type="predicted"/>
<evidence type="ECO:0000313" key="2">
    <source>
        <dbReference type="EMBL" id="NDV33939.1"/>
    </source>
</evidence>
<feature type="compositionally biased region" description="Polar residues" evidence="1">
    <location>
        <begin position="220"/>
        <end position="231"/>
    </location>
</feature>
<feature type="compositionally biased region" description="Pro residues" evidence="1">
    <location>
        <begin position="154"/>
        <end position="166"/>
    </location>
</feature>
<feature type="compositionally biased region" description="Low complexity" evidence="1">
    <location>
        <begin position="97"/>
        <end position="109"/>
    </location>
</feature>
<sequence length="298" mass="31758">MPVQPTAIQPQPVQPTQLVQPSQVTQIPPNPSPSNPEEQPANPTTNEPPQTILQGNTTANATQEAINPNNTATAPTVSTTPSPAPTPNPAPSPSPSPTISHSPTPTPSSKLDTLASSVPNIGFQHKTFQATSNRSLFLGQRKSSPQTIEINLQQPPPLQQPLPPQQLPQQSQQAIDPSQSDAPSRARTNGRAQSQAKIPSLGGARNSRAQTVCQLEPSVSPAQPLSPSTIPETPDLPLPGPLSKSGNLTRSSNHPLRRPKPEGWSDPVFCTVTPEDKQLEDTQFNAGQYTYDNQFDDV</sequence>
<feature type="compositionally biased region" description="Polar residues" evidence="1">
    <location>
        <begin position="281"/>
        <end position="298"/>
    </location>
</feature>